<dbReference type="AlphaFoldDB" id="A0A1F7RXQ8"/>
<proteinExistence type="predicted"/>
<keyword evidence="1" id="KW-1133">Transmembrane helix</keyword>
<dbReference type="EMBL" id="MGDD01000132">
    <property type="protein sequence ID" value="OGL46339.1"/>
    <property type="molecule type" value="Genomic_DNA"/>
</dbReference>
<evidence type="ECO:0000313" key="2">
    <source>
        <dbReference type="EMBL" id="OGL46339.1"/>
    </source>
</evidence>
<dbReference type="Proteomes" id="UP000179266">
    <property type="component" value="Unassembled WGS sequence"/>
</dbReference>
<feature type="transmembrane region" description="Helical" evidence="1">
    <location>
        <begin position="15"/>
        <end position="35"/>
    </location>
</feature>
<evidence type="ECO:0000313" key="3">
    <source>
        <dbReference type="Proteomes" id="UP000179266"/>
    </source>
</evidence>
<gene>
    <name evidence="2" type="ORF">A2161_17930</name>
</gene>
<protein>
    <submittedName>
        <fullName evidence="2">Uncharacterized protein</fullName>
    </submittedName>
</protein>
<reference evidence="2 3" key="1">
    <citation type="journal article" date="2016" name="Nat. Commun.">
        <title>Thousands of microbial genomes shed light on interconnected biogeochemical processes in an aquifer system.</title>
        <authorList>
            <person name="Anantharaman K."/>
            <person name="Brown C.T."/>
            <person name="Hug L.A."/>
            <person name="Sharon I."/>
            <person name="Castelle C.J."/>
            <person name="Probst A.J."/>
            <person name="Thomas B.C."/>
            <person name="Singh A."/>
            <person name="Wilkins M.J."/>
            <person name="Karaoz U."/>
            <person name="Brodie E.L."/>
            <person name="Williams K.H."/>
            <person name="Hubbard S.S."/>
            <person name="Banfield J.F."/>
        </authorList>
    </citation>
    <scope>NUCLEOTIDE SEQUENCE [LARGE SCALE GENOMIC DNA]</scope>
</reference>
<keyword evidence="1" id="KW-0472">Membrane</keyword>
<evidence type="ECO:0000256" key="1">
    <source>
        <dbReference type="SAM" id="Phobius"/>
    </source>
</evidence>
<comment type="caution">
    <text evidence="2">The sequence shown here is derived from an EMBL/GenBank/DDBJ whole genome shotgun (WGS) entry which is preliminary data.</text>
</comment>
<name>A0A1F7RXQ8_9BACT</name>
<accession>A0A1F7RXQ8</accession>
<keyword evidence="1" id="KW-0812">Transmembrane</keyword>
<sequence>MELLWWIDEPFREKLFFFLMMGGIAFLMNEIFNILQGWNKKLDRFYQETKESYLKDKDKSKALIQKWRKINE</sequence>
<organism evidence="2 3">
    <name type="scientific">Candidatus Schekmanbacteria bacterium RBG_13_48_7</name>
    <dbReference type="NCBI Taxonomy" id="1817878"/>
    <lineage>
        <taxon>Bacteria</taxon>
        <taxon>Candidatus Schekmaniibacteriota</taxon>
    </lineage>
</organism>